<gene>
    <name evidence="2" type="ORF">HMPREF0591_1114</name>
</gene>
<comment type="caution">
    <text evidence="2">The sequence shown here is derived from an EMBL/GenBank/DDBJ whole genome shotgun (WGS) entry which is preliminary data.</text>
</comment>
<name>D5P4M0_9MYCO</name>
<evidence type="ECO:0000313" key="3">
    <source>
        <dbReference type="Proteomes" id="UP000003653"/>
    </source>
</evidence>
<dbReference type="InterPro" id="IPR036291">
    <property type="entry name" value="NAD(P)-bd_dom_sf"/>
</dbReference>
<organism evidence="2 3">
    <name type="scientific">Mycobacterium parascrofulaceum ATCC BAA-614</name>
    <dbReference type="NCBI Taxonomy" id="525368"/>
    <lineage>
        <taxon>Bacteria</taxon>
        <taxon>Bacillati</taxon>
        <taxon>Actinomycetota</taxon>
        <taxon>Actinomycetes</taxon>
        <taxon>Mycobacteriales</taxon>
        <taxon>Mycobacteriaceae</taxon>
        <taxon>Mycobacterium</taxon>
        <taxon>Mycobacterium simiae complex</taxon>
    </lineage>
</organism>
<dbReference type="InterPro" id="IPR045760">
    <property type="entry name" value="DAP_DH_C"/>
</dbReference>
<dbReference type="Gene3D" id="3.40.50.720">
    <property type="entry name" value="NAD(P)-binding Rossmann-like Domain"/>
    <property type="match status" value="1"/>
</dbReference>
<dbReference type="Proteomes" id="UP000003653">
    <property type="component" value="Unassembled WGS sequence"/>
</dbReference>
<dbReference type="AlphaFoldDB" id="D5P4M0"/>
<proteinExistence type="predicted"/>
<sequence length="373" mass="40044">MMGRSTAGRTRVTVRRVIQFSTGNVGRHSLRAIIGRPDLELVGVHAASAEKIGQDAARLCGLDEPTGIVATDDVDALVALGADCVVYTSQGETRPTEAIEQMAKFLAAGTNVVGTSMVWLVTPRHADGWLREPLERACAAGNTSLYVNGIDPGFSGDTLVHSAVSLTTRVGSITVQEIFDYGNYDDAEFTGAAMGFGSAPDDDSPMMFLPGVIVSMWGGQVRSLADNLDIKLDDVRQRVEPWYTPERIECAMMTVDPGRMAAVRFATEGVRDGKPVITLEHVTRLTQAAAPDWEFPPDGHTGVHRVVVEGEPRVEINTHVSHPLFDSTDAGCIATAGRAVNAIDWVCSAPEGLIGVEDIPLSATMRGLMWDER</sequence>
<dbReference type="eggNOG" id="COG3804">
    <property type="taxonomic scope" value="Bacteria"/>
</dbReference>
<accession>D5P4M0</accession>
<dbReference type="HOGENOM" id="CLU_050509_0_0_11"/>
<keyword evidence="3" id="KW-1185">Reference proteome</keyword>
<dbReference type="Pfam" id="PF19328">
    <property type="entry name" value="DAP_DH_C"/>
    <property type="match status" value="1"/>
</dbReference>
<evidence type="ECO:0000259" key="1">
    <source>
        <dbReference type="Pfam" id="PF19328"/>
    </source>
</evidence>
<dbReference type="EMBL" id="ADNV01000087">
    <property type="protein sequence ID" value="EFG78989.1"/>
    <property type="molecule type" value="Genomic_DNA"/>
</dbReference>
<reference evidence="2 3" key="1">
    <citation type="submission" date="2010-04" db="EMBL/GenBank/DDBJ databases">
        <authorList>
            <person name="Muzny D."/>
            <person name="Qin X."/>
            <person name="Deng J."/>
            <person name="Jiang H."/>
            <person name="Liu Y."/>
            <person name="Qu J."/>
            <person name="Song X.-Z."/>
            <person name="Zhang L."/>
            <person name="Thornton R."/>
            <person name="Coyle M."/>
            <person name="Francisco L."/>
            <person name="Jackson L."/>
            <person name="Javaid M."/>
            <person name="Korchina V."/>
            <person name="Kovar C."/>
            <person name="Mata R."/>
            <person name="Mathew T."/>
            <person name="Ngo R."/>
            <person name="Nguyen L."/>
            <person name="Nguyen N."/>
            <person name="Okwuonu G."/>
            <person name="Ongeri F."/>
            <person name="Pham C."/>
            <person name="Simmons D."/>
            <person name="Wilczek-Boney K."/>
            <person name="Hale W."/>
            <person name="Jakkamsetti A."/>
            <person name="Pham P."/>
            <person name="Ruth R."/>
            <person name="San Lucas F."/>
            <person name="Warren J."/>
            <person name="Zhang J."/>
            <person name="Zhao Z."/>
            <person name="Zhou C."/>
            <person name="Zhu D."/>
            <person name="Lee S."/>
            <person name="Bess C."/>
            <person name="Blankenburg K."/>
            <person name="Forbes L."/>
            <person name="Fu Q."/>
            <person name="Gubbala S."/>
            <person name="Hirani K."/>
            <person name="Jayaseelan J.C."/>
            <person name="Lara F."/>
            <person name="Munidasa M."/>
            <person name="Palculict T."/>
            <person name="Patil S."/>
            <person name="Pu L.-L."/>
            <person name="Saada N."/>
            <person name="Tang L."/>
            <person name="Weissenberger G."/>
            <person name="Zhu Y."/>
            <person name="Hemphill L."/>
            <person name="Shang Y."/>
            <person name="Youmans B."/>
            <person name="Ayvaz T."/>
            <person name="Ross M."/>
            <person name="Santibanez J."/>
            <person name="Aqrawi P."/>
            <person name="Gross S."/>
            <person name="Joshi V."/>
            <person name="Fowler G."/>
            <person name="Nazareth L."/>
            <person name="Reid J."/>
            <person name="Worley K."/>
            <person name="Petrosino J."/>
            <person name="Highlander S."/>
            <person name="Gibbs R."/>
        </authorList>
    </citation>
    <scope>NUCLEOTIDE SEQUENCE [LARGE SCALE GENOMIC DNA]</scope>
    <source>
        <strain evidence="2 3">ATCC BAA-614</strain>
    </source>
</reference>
<dbReference type="SUPFAM" id="SSF51735">
    <property type="entry name" value="NAD(P)-binding Rossmann-fold domains"/>
    <property type="match status" value="1"/>
</dbReference>
<evidence type="ECO:0000313" key="2">
    <source>
        <dbReference type="EMBL" id="EFG78989.1"/>
    </source>
</evidence>
<feature type="domain" description="2,4-diaminopentanoate dehydrogenase C-terminal" evidence="1">
    <location>
        <begin position="220"/>
        <end position="368"/>
    </location>
</feature>
<protein>
    <recommendedName>
        <fullName evidence="1">2,4-diaminopentanoate dehydrogenase C-terminal domain-containing protein</fullName>
    </recommendedName>
</protein>